<dbReference type="SUPFAM" id="SSF52096">
    <property type="entry name" value="ClpP/crotonase"/>
    <property type="match status" value="1"/>
</dbReference>
<organism evidence="3">
    <name type="scientific">marine sediment metagenome</name>
    <dbReference type="NCBI Taxonomy" id="412755"/>
    <lineage>
        <taxon>unclassified sequences</taxon>
        <taxon>metagenomes</taxon>
        <taxon>ecological metagenomes</taxon>
    </lineage>
</organism>
<evidence type="ECO:0000313" key="3">
    <source>
        <dbReference type="EMBL" id="GAG23082.1"/>
    </source>
</evidence>
<dbReference type="GO" id="GO:2001295">
    <property type="term" value="P:malonyl-CoA biosynthetic process"/>
    <property type="evidence" value="ECO:0007669"/>
    <property type="project" value="TreeGrafter"/>
</dbReference>
<dbReference type="AlphaFoldDB" id="X0WIN9"/>
<dbReference type="Gene3D" id="3.90.226.10">
    <property type="entry name" value="2-enoyl-CoA Hydratase, Chain A, domain 1"/>
    <property type="match status" value="1"/>
</dbReference>
<dbReference type="PRINTS" id="PR01070">
    <property type="entry name" value="ACCCTRFRASEB"/>
</dbReference>
<accession>X0WIN9</accession>
<comment type="caution">
    <text evidence="3">The sequence shown here is derived from an EMBL/GenBank/DDBJ whole genome shotgun (WGS) entry which is preliminary data.</text>
</comment>
<sequence length="196" mass="21799">MSWFDAMKRTLHIGSRKEVPGGIWIKCESCGTVLLKEKVINNLWVCNKCNYHFKITPNDYISLLIDEGTFSEINENMRDVDFLRFVDTKKYNHRLKIARNVTGENSAIKTGTGNISGRPVVIGIMDFRFIGGSISSVVGEKIVRAIDEAISLKSPFIMITQSGGARMQESTTALMQMAKTAGAIGMLSDEKLPYVV</sequence>
<dbReference type="PANTHER" id="PTHR42995:SF5">
    <property type="entry name" value="ACETYL-COENZYME A CARBOXYLASE CARBOXYL TRANSFERASE SUBUNIT BETA, CHLOROPLASTIC"/>
    <property type="match status" value="1"/>
</dbReference>
<feature type="domain" description="CoA carboxyltransferase N-terminal" evidence="2">
    <location>
        <begin position="23"/>
        <end position="196"/>
    </location>
</feature>
<name>X0WIN9_9ZZZZ</name>
<protein>
    <recommendedName>
        <fullName evidence="2">CoA carboxyltransferase N-terminal domain-containing protein</fullName>
    </recommendedName>
</protein>
<dbReference type="GO" id="GO:0003989">
    <property type="term" value="F:acetyl-CoA carboxylase activity"/>
    <property type="evidence" value="ECO:0007669"/>
    <property type="project" value="InterPro"/>
</dbReference>
<proteinExistence type="predicted"/>
<dbReference type="GO" id="GO:0006633">
    <property type="term" value="P:fatty acid biosynthetic process"/>
    <property type="evidence" value="ECO:0007669"/>
    <property type="project" value="UniProtKB-KW"/>
</dbReference>
<dbReference type="GO" id="GO:0016740">
    <property type="term" value="F:transferase activity"/>
    <property type="evidence" value="ECO:0007669"/>
    <property type="project" value="UniProtKB-KW"/>
</dbReference>
<dbReference type="InterPro" id="IPR029045">
    <property type="entry name" value="ClpP/crotonase-like_dom_sf"/>
</dbReference>
<evidence type="ECO:0000259" key="2">
    <source>
        <dbReference type="PROSITE" id="PS50980"/>
    </source>
</evidence>
<dbReference type="EMBL" id="BARS01037154">
    <property type="protein sequence ID" value="GAG23082.1"/>
    <property type="molecule type" value="Genomic_DNA"/>
</dbReference>
<evidence type="ECO:0000256" key="1">
    <source>
        <dbReference type="ARBA" id="ARBA00022679"/>
    </source>
</evidence>
<dbReference type="InterPro" id="IPR011762">
    <property type="entry name" value="COA_CT_N"/>
</dbReference>
<dbReference type="GO" id="GO:0009317">
    <property type="term" value="C:acetyl-CoA carboxylase complex"/>
    <property type="evidence" value="ECO:0007669"/>
    <property type="project" value="InterPro"/>
</dbReference>
<dbReference type="InterPro" id="IPR000438">
    <property type="entry name" value="Acetyl_CoA_COase_Trfase_b_su"/>
</dbReference>
<dbReference type="PANTHER" id="PTHR42995">
    <property type="entry name" value="ACETYL-COENZYME A CARBOXYLASE CARBOXYL TRANSFERASE SUBUNIT BETA, CHLOROPLASTIC"/>
    <property type="match status" value="1"/>
</dbReference>
<dbReference type="Pfam" id="PF01039">
    <property type="entry name" value="Carboxyl_trans"/>
    <property type="match status" value="1"/>
</dbReference>
<keyword evidence="1" id="KW-0808">Transferase</keyword>
<feature type="non-terminal residue" evidence="3">
    <location>
        <position position="196"/>
    </location>
</feature>
<dbReference type="GO" id="GO:0005524">
    <property type="term" value="F:ATP binding"/>
    <property type="evidence" value="ECO:0007669"/>
    <property type="project" value="UniProtKB-KW"/>
</dbReference>
<dbReference type="InterPro" id="IPR034733">
    <property type="entry name" value="AcCoA_carboxyl_beta"/>
</dbReference>
<reference evidence="3" key="1">
    <citation type="journal article" date="2014" name="Front. Microbiol.">
        <title>High frequency of phylogenetically diverse reductive dehalogenase-homologous genes in deep subseafloor sedimentary metagenomes.</title>
        <authorList>
            <person name="Kawai M."/>
            <person name="Futagami T."/>
            <person name="Toyoda A."/>
            <person name="Takaki Y."/>
            <person name="Nishi S."/>
            <person name="Hori S."/>
            <person name="Arai W."/>
            <person name="Tsubouchi T."/>
            <person name="Morono Y."/>
            <person name="Uchiyama I."/>
            <person name="Ito T."/>
            <person name="Fujiyama A."/>
            <person name="Inagaki F."/>
            <person name="Takami H."/>
        </authorList>
    </citation>
    <scope>NUCLEOTIDE SEQUENCE</scope>
    <source>
        <strain evidence="3">Expedition CK06-06</strain>
    </source>
</reference>
<gene>
    <name evidence="3" type="ORF">S01H1_57003</name>
</gene>
<dbReference type="PROSITE" id="PS50980">
    <property type="entry name" value="COA_CT_NTER"/>
    <property type="match status" value="1"/>
</dbReference>
<dbReference type="GO" id="GO:0008270">
    <property type="term" value="F:zinc ion binding"/>
    <property type="evidence" value="ECO:0007669"/>
    <property type="project" value="UniProtKB-KW"/>
</dbReference>